<name>A0A8X8X3W1_SALSN</name>
<organism evidence="1">
    <name type="scientific">Salvia splendens</name>
    <name type="common">Scarlet sage</name>
    <dbReference type="NCBI Taxonomy" id="180675"/>
    <lineage>
        <taxon>Eukaryota</taxon>
        <taxon>Viridiplantae</taxon>
        <taxon>Streptophyta</taxon>
        <taxon>Embryophyta</taxon>
        <taxon>Tracheophyta</taxon>
        <taxon>Spermatophyta</taxon>
        <taxon>Magnoliopsida</taxon>
        <taxon>eudicotyledons</taxon>
        <taxon>Gunneridae</taxon>
        <taxon>Pentapetalae</taxon>
        <taxon>asterids</taxon>
        <taxon>lamiids</taxon>
        <taxon>Lamiales</taxon>
        <taxon>Lamiaceae</taxon>
        <taxon>Nepetoideae</taxon>
        <taxon>Mentheae</taxon>
        <taxon>Salviinae</taxon>
        <taxon>Salvia</taxon>
        <taxon>Salvia subgen. Calosphace</taxon>
        <taxon>core Calosphace</taxon>
    </lineage>
</organism>
<dbReference type="AlphaFoldDB" id="A0A8X8X3W1"/>
<dbReference type="Proteomes" id="UP000298416">
    <property type="component" value="Unassembled WGS sequence"/>
</dbReference>
<gene>
    <name evidence="1" type="ORF">SASPL_133486</name>
</gene>
<dbReference type="EMBL" id="PNBA02000012">
    <property type="protein sequence ID" value="KAG6405892.1"/>
    <property type="molecule type" value="Genomic_DNA"/>
</dbReference>
<evidence type="ECO:0000313" key="1">
    <source>
        <dbReference type="EMBL" id="KAG6405892.1"/>
    </source>
</evidence>
<accession>A0A8X8X3W1</accession>
<evidence type="ECO:0000313" key="2">
    <source>
        <dbReference type="Proteomes" id="UP000298416"/>
    </source>
</evidence>
<reference evidence="1" key="1">
    <citation type="submission" date="2018-01" db="EMBL/GenBank/DDBJ databases">
        <authorList>
            <person name="Mao J.F."/>
        </authorList>
    </citation>
    <scope>NUCLEOTIDE SEQUENCE</scope>
    <source>
        <strain evidence="1">Huo1</strain>
        <tissue evidence="1">Leaf</tissue>
    </source>
</reference>
<keyword evidence="2" id="KW-1185">Reference proteome</keyword>
<protein>
    <submittedName>
        <fullName evidence="1">Uncharacterized protein</fullName>
    </submittedName>
</protein>
<proteinExistence type="predicted"/>
<comment type="caution">
    <text evidence="1">The sequence shown here is derived from an EMBL/GenBank/DDBJ whole genome shotgun (WGS) entry which is preliminary data.</text>
</comment>
<reference evidence="1" key="2">
    <citation type="submission" date="2020-08" db="EMBL/GenBank/DDBJ databases">
        <title>Plant Genome Project.</title>
        <authorList>
            <person name="Zhang R.-G."/>
        </authorList>
    </citation>
    <scope>NUCLEOTIDE SEQUENCE</scope>
    <source>
        <strain evidence="1">Huo1</strain>
        <tissue evidence="1">Leaf</tissue>
    </source>
</reference>
<sequence length="187" mass="20475">MSEFIKSSPIKELAFFSFLRNFRELRLISLDFTCPGSICSSSLWKVMVKFRSGGAMVELFLKLQDYVPGEVSSSDDEDADDALTDTGIVTTHSLSLDVAVFVVNHGTLDKLDPDSGTLDGGDIVTWDEKDMREPLMEFLGLAEVTVGEDVHHHGPSGVDVSELDLIAGLATCCFDMATMELSFAFFC</sequence>